<dbReference type="STRING" id="225164.V4B7R1"/>
<dbReference type="HOGENOM" id="CLU_001859_1_3_1"/>
<dbReference type="GO" id="GO:0004336">
    <property type="term" value="F:galactosylceramidase activity"/>
    <property type="evidence" value="ECO:0007669"/>
    <property type="project" value="UniProtKB-EC"/>
</dbReference>
<comment type="catalytic activity">
    <reaction evidence="1">
        <text>Hydrolysis of terminal, non-reducing beta-D-glucosyl residues with release of beta-D-glucose.</text>
        <dbReference type="EC" id="3.2.1.21"/>
    </reaction>
</comment>
<dbReference type="EC" id="3.2.1.21" evidence="3"/>
<name>V4B7R1_LOTGI</name>
<evidence type="ECO:0000256" key="4">
    <source>
        <dbReference type="ARBA" id="ARBA00022801"/>
    </source>
</evidence>
<feature type="active site" description="Nucleophile" evidence="17">
    <location>
        <position position="399"/>
    </location>
</feature>
<protein>
    <recommendedName>
        <fullName evidence="13">Cytosolic beta-glucosidase</fullName>
        <ecNumber evidence="3">3.2.1.21</ecNumber>
        <ecNumber evidence="2">3.2.1.46</ecNumber>
    </recommendedName>
    <alternativeName>
        <fullName evidence="14">Cytosolic galactosylceramidase</fullName>
    </alternativeName>
    <alternativeName>
        <fullName evidence="16">Cytosolic glucosylceramidase</fullName>
    </alternativeName>
    <alternativeName>
        <fullName evidence="15">Cytosolic glycosylceramidase</fullName>
    </alternativeName>
</protein>
<comment type="catalytic activity">
    <reaction evidence="11">
        <text>beta-D-glucosyl-(1&lt;-&gt;1)-sphing-4-enine + H2O = sphing-4-enine + D-glucose</text>
        <dbReference type="Rhea" id="RHEA:59288"/>
        <dbReference type="ChEBI" id="CHEBI:4167"/>
        <dbReference type="ChEBI" id="CHEBI:15377"/>
        <dbReference type="ChEBI" id="CHEBI:57756"/>
        <dbReference type="ChEBI" id="CHEBI:83992"/>
    </reaction>
    <physiologicalReaction direction="left-to-right" evidence="11">
        <dbReference type="Rhea" id="RHEA:59289"/>
    </physiologicalReaction>
</comment>
<evidence type="ECO:0000256" key="18">
    <source>
        <dbReference type="RuleBase" id="RU004468"/>
    </source>
</evidence>
<dbReference type="InterPro" id="IPR033132">
    <property type="entry name" value="GH_1_N_CS"/>
</dbReference>
<evidence type="ECO:0000256" key="17">
    <source>
        <dbReference type="PROSITE-ProRule" id="PRU10055"/>
    </source>
</evidence>
<keyword evidence="21" id="KW-1185">Reference proteome</keyword>
<sequence length="499" mass="57472">MVYLLLIFTSVVCTILAKNHTDSDKLILGQFPDEFAFGVATSAYQVEGAWNEDGKGKSIWDVFSHTPGKTVNGETGDVSIDQYHKYKEDIQNIKWLGVTHYRFSIAWTRLLPDGTTNNVSQKGIDHYNDVINELLKYNITPFVTLYHWDLPQGLQDHGGWASDTVIQHFANYADLCFKSFGDRVKNWITFNEPFITSWMGHENGEMAPGIKDSAVMYKVAHNLIRSHVEAYYLYNKTYKHVQKGQVGITLDSEWKEPVTDSERNQAAAQRALTFRIGWFADPLIFGDYPDLMKVMIALKSNAQGRTTSKLPQFTQTEITRNKGTVDFFGINHYSTNIVEHQNIDNTINGFFNEQNVKKCGVLNPICSKYVMFRNYAWGLRKLMNYMKKTYGHINIYVTENGLAECGTTWDQQRIDYIKYYTNNLLEAINDGCPIKGYFLWSYSDSYEWNSGYGVKMGLFYVDFTQPELPRFPKASAYFYQKLCKAKGFTQEILDFRVSK</sequence>
<dbReference type="InterPro" id="IPR017853">
    <property type="entry name" value="GH"/>
</dbReference>
<dbReference type="InterPro" id="IPR018120">
    <property type="entry name" value="Glyco_hydro_1_AS"/>
</dbReference>
<evidence type="ECO:0000313" key="20">
    <source>
        <dbReference type="EMBL" id="ESO84674.1"/>
    </source>
</evidence>
<dbReference type="KEGG" id="lgi:LOTGIDRAFT_131894"/>
<evidence type="ECO:0000256" key="1">
    <source>
        <dbReference type="ARBA" id="ARBA00000448"/>
    </source>
</evidence>
<comment type="similarity">
    <text evidence="12">Belongs to the glycosyl hydrolase 1 family. Klotho subfamily.</text>
</comment>
<accession>V4B7R1</accession>
<comment type="catalytic activity">
    <reaction evidence="7">
        <text>beta-D-galactosyl-(1&lt;-&gt;1)-sphing-4-enine + H2O = sphing-4-enine + D-galactose</text>
        <dbReference type="Rhea" id="RHEA:43908"/>
        <dbReference type="ChEBI" id="CHEBI:4139"/>
        <dbReference type="ChEBI" id="CHEBI:15377"/>
        <dbReference type="ChEBI" id="CHEBI:57756"/>
        <dbReference type="ChEBI" id="CHEBI:57934"/>
    </reaction>
    <physiologicalReaction direction="left-to-right" evidence="7">
        <dbReference type="Rhea" id="RHEA:43909"/>
    </physiologicalReaction>
</comment>
<dbReference type="FunFam" id="3.20.20.80:FF:000011">
    <property type="entry name" value="Cytosolic beta-glucosidase"/>
    <property type="match status" value="1"/>
</dbReference>
<proteinExistence type="inferred from homology"/>
<dbReference type="EC" id="3.2.1.46" evidence="2"/>
<dbReference type="GO" id="GO:0016052">
    <property type="term" value="P:carbohydrate catabolic process"/>
    <property type="evidence" value="ECO:0007669"/>
    <property type="project" value="UniProtKB-ARBA"/>
</dbReference>
<dbReference type="GO" id="GO:0008422">
    <property type="term" value="F:beta-glucosidase activity"/>
    <property type="evidence" value="ECO:0007669"/>
    <property type="project" value="UniProtKB-EC"/>
</dbReference>
<dbReference type="CTD" id="20233232"/>
<reference evidence="20 21" key="1">
    <citation type="journal article" date="2013" name="Nature">
        <title>Insights into bilaterian evolution from three spiralian genomes.</title>
        <authorList>
            <person name="Simakov O."/>
            <person name="Marletaz F."/>
            <person name="Cho S.J."/>
            <person name="Edsinger-Gonzales E."/>
            <person name="Havlak P."/>
            <person name="Hellsten U."/>
            <person name="Kuo D.H."/>
            <person name="Larsson T."/>
            <person name="Lv J."/>
            <person name="Arendt D."/>
            <person name="Savage R."/>
            <person name="Osoegawa K."/>
            <person name="de Jong P."/>
            <person name="Grimwood J."/>
            <person name="Chapman J.A."/>
            <person name="Shapiro H."/>
            <person name="Aerts A."/>
            <person name="Otillar R.P."/>
            <person name="Terry A.Y."/>
            <person name="Boore J.L."/>
            <person name="Grigoriev I.V."/>
            <person name="Lindberg D.R."/>
            <person name="Seaver E.C."/>
            <person name="Weisblat D.A."/>
            <person name="Putnam N.H."/>
            <person name="Rokhsar D.S."/>
        </authorList>
    </citation>
    <scope>NUCLEOTIDE SEQUENCE [LARGE SCALE GENOMIC DNA]</scope>
</reference>
<comment type="catalytic activity">
    <reaction evidence="8">
        <text>beta-D-galactosyl-(1&lt;-&gt;1')-N-octadecanoylsphing-4-enine + H2O = N-octadecanoylsphing-4-enine + D-galactose</text>
        <dbReference type="Rhea" id="RHEA:59292"/>
        <dbReference type="ChEBI" id="CHEBI:4139"/>
        <dbReference type="ChEBI" id="CHEBI:15377"/>
        <dbReference type="ChEBI" id="CHEBI:72961"/>
        <dbReference type="ChEBI" id="CHEBI:84720"/>
    </reaction>
    <physiologicalReaction direction="left-to-right" evidence="8">
        <dbReference type="Rhea" id="RHEA:59293"/>
    </physiologicalReaction>
</comment>
<evidence type="ECO:0000256" key="12">
    <source>
        <dbReference type="ARBA" id="ARBA00060858"/>
    </source>
</evidence>
<dbReference type="PRINTS" id="PR00131">
    <property type="entry name" value="GLHYDRLASE1"/>
</dbReference>
<dbReference type="GeneID" id="20233232"/>
<evidence type="ECO:0000313" key="21">
    <source>
        <dbReference type="Proteomes" id="UP000030746"/>
    </source>
</evidence>
<keyword evidence="5 18" id="KW-0326">Glycosidase</keyword>
<organism evidence="20 21">
    <name type="scientific">Lottia gigantea</name>
    <name type="common">Giant owl limpet</name>
    <dbReference type="NCBI Taxonomy" id="225164"/>
    <lineage>
        <taxon>Eukaryota</taxon>
        <taxon>Metazoa</taxon>
        <taxon>Spiralia</taxon>
        <taxon>Lophotrochozoa</taxon>
        <taxon>Mollusca</taxon>
        <taxon>Gastropoda</taxon>
        <taxon>Patellogastropoda</taxon>
        <taxon>Lottioidea</taxon>
        <taxon>Lottiidae</taxon>
        <taxon>Lottia</taxon>
    </lineage>
</organism>
<evidence type="ECO:0000256" key="13">
    <source>
        <dbReference type="ARBA" id="ARBA00068094"/>
    </source>
</evidence>
<evidence type="ECO:0000256" key="8">
    <source>
        <dbReference type="ARBA" id="ARBA00050809"/>
    </source>
</evidence>
<keyword evidence="4 18" id="KW-0378">Hydrolase</keyword>
<evidence type="ECO:0000256" key="6">
    <source>
        <dbReference type="ARBA" id="ARBA00033698"/>
    </source>
</evidence>
<evidence type="ECO:0000256" key="19">
    <source>
        <dbReference type="SAM" id="SignalP"/>
    </source>
</evidence>
<keyword evidence="19" id="KW-0732">Signal</keyword>
<evidence type="ECO:0000256" key="14">
    <source>
        <dbReference type="ARBA" id="ARBA00079026"/>
    </source>
</evidence>
<feature type="signal peptide" evidence="19">
    <location>
        <begin position="1"/>
        <end position="17"/>
    </location>
</feature>
<evidence type="ECO:0000256" key="3">
    <source>
        <dbReference type="ARBA" id="ARBA00012744"/>
    </source>
</evidence>
<dbReference type="Gene3D" id="3.20.20.80">
    <property type="entry name" value="Glycosidases"/>
    <property type="match status" value="1"/>
</dbReference>
<evidence type="ECO:0000256" key="11">
    <source>
        <dbReference type="ARBA" id="ARBA00052085"/>
    </source>
</evidence>
<dbReference type="OMA" id="HAQVYHF"/>
<feature type="chain" id="PRO_5004717857" description="Cytosolic beta-glucosidase" evidence="19">
    <location>
        <begin position="18"/>
        <end position="499"/>
    </location>
</feature>
<dbReference type="AlphaFoldDB" id="V4B7R1"/>
<evidence type="ECO:0000256" key="16">
    <source>
        <dbReference type="ARBA" id="ARBA00083229"/>
    </source>
</evidence>
<dbReference type="Pfam" id="PF00232">
    <property type="entry name" value="Glyco_hydro_1"/>
    <property type="match status" value="1"/>
</dbReference>
<dbReference type="SUPFAM" id="SSF51445">
    <property type="entry name" value="(Trans)glycosidases"/>
    <property type="match status" value="1"/>
</dbReference>
<comment type="catalytic activity">
    <reaction evidence="9">
        <text>a beta-D-xylosyl-(1&lt;-&gt;1')-N-acylsphing-4-enine + cholesterol = cholesteryl 3-beta-D-xyloside + an N-acylsphing-4-enine</text>
        <dbReference type="Rhea" id="RHEA:70239"/>
        <dbReference type="ChEBI" id="CHEBI:16113"/>
        <dbReference type="ChEBI" id="CHEBI:52639"/>
        <dbReference type="ChEBI" id="CHEBI:189067"/>
        <dbReference type="ChEBI" id="CHEBI:189068"/>
    </reaction>
    <physiologicalReaction direction="left-to-right" evidence="9">
        <dbReference type="Rhea" id="RHEA:70240"/>
    </physiologicalReaction>
    <physiologicalReaction direction="right-to-left" evidence="9">
        <dbReference type="Rhea" id="RHEA:70241"/>
    </physiologicalReaction>
</comment>
<evidence type="ECO:0000256" key="5">
    <source>
        <dbReference type="ARBA" id="ARBA00023295"/>
    </source>
</evidence>
<evidence type="ECO:0000256" key="10">
    <source>
        <dbReference type="ARBA" id="ARBA00051666"/>
    </source>
</evidence>
<evidence type="ECO:0000256" key="2">
    <source>
        <dbReference type="ARBA" id="ARBA00012657"/>
    </source>
</evidence>
<dbReference type="PROSITE" id="PS00653">
    <property type="entry name" value="GLYCOSYL_HYDROL_F1_2"/>
    <property type="match status" value="1"/>
</dbReference>
<evidence type="ECO:0000256" key="9">
    <source>
        <dbReference type="ARBA" id="ARBA00051414"/>
    </source>
</evidence>
<dbReference type="PROSITE" id="PS00572">
    <property type="entry name" value="GLYCOSYL_HYDROL_F1_1"/>
    <property type="match status" value="1"/>
</dbReference>
<evidence type="ECO:0000256" key="7">
    <source>
        <dbReference type="ARBA" id="ARBA00048813"/>
    </source>
</evidence>
<dbReference type="PANTHER" id="PTHR10353:SF36">
    <property type="entry name" value="LP05116P"/>
    <property type="match status" value="1"/>
</dbReference>
<dbReference type="EMBL" id="KB203440">
    <property type="protein sequence ID" value="ESO84674.1"/>
    <property type="molecule type" value="Genomic_DNA"/>
</dbReference>
<gene>
    <name evidence="20" type="ORF">LOTGIDRAFT_131894</name>
</gene>
<dbReference type="Proteomes" id="UP000030746">
    <property type="component" value="Unassembled WGS sequence"/>
</dbReference>
<evidence type="ECO:0000256" key="15">
    <source>
        <dbReference type="ARBA" id="ARBA00081896"/>
    </source>
</evidence>
<dbReference type="OrthoDB" id="65569at2759"/>
<comment type="catalytic activity">
    <reaction evidence="6">
        <text>a beta-D-galactosyl-(1&lt;-&gt;1')-N-acylsphing-4-enine + H2O = an N-acylsphing-4-enine + D-galactose</text>
        <dbReference type="Rhea" id="RHEA:14297"/>
        <dbReference type="ChEBI" id="CHEBI:4139"/>
        <dbReference type="ChEBI" id="CHEBI:15377"/>
        <dbReference type="ChEBI" id="CHEBI:18390"/>
        <dbReference type="ChEBI" id="CHEBI:52639"/>
        <dbReference type="EC" id="3.2.1.46"/>
    </reaction>
    <physiologicalReaction direction="left-to-right" evidence="6">
        <dbReference type="Rhea" id="RHEA:14298"/>
    </physiologicalReaction>
</comment>
<comment type="catalytic activity">
    <reaction evidence="10">
        <text>beta-D-glucosyl-(1&lt;-&gt;1)-N-octadecanoylsphing-4-enine + H2O = N-octadecanoylsphing-4-enine + D-glucose</text>
        <dbReference type="Rhea" id="RHEA:59284"/>
        <dbReference type="ChEBI" id="CHEBI:4167"/>
        <dbReference type="ChEBI" id="CHEBI:15377"/>
        <dbReference type="ChEBI" id="CHEBI:72961"/>
        <dbReference type="ChEBI" id="CHEBI:84719"/>
    </reaction>
    <physiologicalReaction direction="left-to-right" evidence="10">
        <dbReference type="Rhea" id="RHEA:59285"/>
    </physiologicalReaction>
</comment>
<dbReference type="RefSeq" id="XP_009064665.1">
    <property type="nucleotide sequence ID" value="XM_009066417.1"/>
</dbReference>
<dbReference type="InterPro" id="IPR001360">
    <property type="entry name" value="Glyco_hydro_1"/>
</dbReference>
<dbReference type="PANTHER" id="PTHR10353">
    <property type="entry name" value="GLYCOSYL HYDROLASE"/>
    <property type="match status" value="1"/>
</dbReference>